<proteinExistence type="inferred from homology"/>
<dbReference type="InterPro" id="IPR036390">
    <property type="entry name" value="WH_DNA-bd_sf"/>
</dbReference>
<evidence type="ECO:0000256" key="5">
    <source>
        <dbReference type="ARBA" id="ARBA00023242"/>
    </source>
</evidence>
<accession>A0ABD3NBJ1</accession>
<reference evidence="6 7" key="1">
    <citation type="submission" date="2024-10" db="EMBL/GenBank/DDBJ databases">
        <title>Updated reference genomes for cyclostephanoid diatoms.</title>
        <authorList>
            <person name="Roberts W.R."/>
            <person name="Alverson A.J."/>
        </authorList>
    </citation>
    <scope>NUCLEOTIDE SEQUENCE [LARGE SCALE GENOMIC DNA]</scope>
    <source>
        <strain evidence="6 7">AJA276-08</strain>
    </source>
</reference>
<comment type="similarity">
    <text evidence="2">Belongs to the eukaryotic RPC34/RPC39 RNA polymerase subunit family.</text>
</comment>
<evidence type="ECO:0000313" key="6">
    <source>
        <dbReference type="EMBL" id="KAL3771651.1"/>
    </source>
</evidence>
<dbReference type="Gene3D" id="1.10.10.10">
    <property type="entry name" value="Winged helix-like DNA-binding domain superfamily/Winged helix DNA-binding domain"/>
    <property type="match status" value="2"/>
</dbReference>
<dbReference type="Proteomes" id="UP001530315">
    <property type="component" value="Unassembled WGS sequence"/>
</dbReference>
<evidence type="ECO:0000256" key="4">
    <source>
        <dbReference type="ARBA" id="ARBA00023163"/>
    </source>
</evidence>
<evidence type="ECO:0000256" key="2">
    <source>
        <dbReference type="ARBA" id="ARBA00011038"/>
    </source>
</evidence>
<dbReference type="GO" id="GO:0005634">
    <property type="term" value="C:nucleus"/>
    <property type="evidence" value="ECO:0007669"/>
    <property type="project" value="UniProtKB-SubCell"/>
</dbReference>
<evidence type="ECO:0008006" key="8">
    <source>
        <dbReference type="Google" id="ProtNLM"/>
    </source>
</evidence>
<name>A0ABD3NBJ1_9STRA</name>
<dbReference type="EMBL" id="JALLAZ020001599">
    <property type="protein sequence ID" value="KAL3771651.1"/>
    <property type="molecule type" value="Genomic_DNA"/>
</dbReference>
<keyword evidence="4" id="KW-0804">Transcription</keyword>
<dbReference type="Pfam" id="PF05158">
    <property type="entry name" value="RNA_pol_Rpc34"/>
    <property type="match status" value="2"/>
</dbReference>
<keyword evidence="7" id="KW-1185">Reference proteome</keyword>
<dbReference type="SUPFAM" id="SSF46785">
    <property type="entry name" value="Winged helix' DNA-binding domain"/>
    <property type="match status" value="1"/>
</dbReference>
<evidence type="ECO:0000256" key="3">
    <source>
        <dbReference type="ARBA" id="ARBA00022478"/>
    </source>
</evidence>
<dbReference type="PANTHER" id="PTHR12780">
    <property type="entry name" value="RNA POLYMERASE III DNA DIRECTED , 39KD SUBUNIT-RELATED"/>
    <property type="match status" value="1"/>
</dbReference>
<evidence type="ECO:0000313" key="7">
    <source>
        <dbReference type="Proteomes" id="UP001530315"/>
    </source>
</evidence>
<dbReference type="InterPro" id="IPR007832">
    <property type="entry name" value="RNA_pol_Rpc34"/>
</dbReference>
<protein>
    <recommendedName>
        <fullName evidence="8">DNA-directed RNA polymerase III subunit RPC6</fullName>
    </recommendedName>
</protein>
<keyword evidence="3" id="KW-0240">DNA-directed RNA polymerase</keyword>
<gene>
    <name evidence="6" type="ORF">ACHAW5_007353</name>
</gene>
<organism evidence="6 7">
    <name type="scientific">Stephanodiscus triporus</name>
    <dbReference type="NCBI Taxonomy" id="2934178"/>
    <lineage>
        <taxon>Eukaryota</taxon>
        <taxon>Sar</taxon>
        <taxon>Stramenopiles</taxon>
        <taxon>Ochrophyta</taxon>
        <taxon>Bacillariophyta</taxon>
        <taxon>Coscinodiscophyceae</taxon>
        <taxon>Thalassiosirophycidae</taxon>
        <taxon>Stephanodiscales</taxon>
        <taxon>Stephanodiscaceae</taxon>
        <taxon>Stephanodiscus</taxon>
    </lineage>
</organism>
<keyword evidence="5" id="KW-0539">Nucleus</keyword>
<sequence>MPPTKRPIVTAATANGIKRNRTLVGSATTGAARSNNGGGGGVGVAIKSEASSSTSDNGELREEFIQLLSSAKYKGRGIANSVLKSHFESRYPELVPIINELTRASRLTMSKLASKAGEAEVYFSLLSVEEATKLQGLDAPTKMVYQVIEASGNKGIWTVDVRVQTNIQQATLTKIFKVRLFISFRSCRSNLSPPARVSSSLHPHRQIFTRAQKKKQLETRRLIKPIKSVTAKTKKLYMLYDLAPAKEITGGPWYSEYEFDHEFIAELRNFILMCVKRMNGGLGVGKGVTLVQIANKMTQANVSRVRLSLDEVQQLLQTLTLDYLVEQRGVTEGGEALFVAAKQVTTMCDFGWWDVLSPDFHFRGIRFEDGVYLSPHEPHHHT</sequence>
<dbReference type="AlphaFoldDB" id="A0ABD3NBJ1"/>
<dbReference type="GO" id="GO:0000428">
    <property type="term" value="C:DNA-directed RNA polymerase complex"/>
    <property type="evidence" value="ECO:0007669"/>
    <property type="project" value="UniProtKB-KW"/>
</dbReference>
<dbReference type="InterPro" id="IPR016049">
    <property type="entry name" value="RNA_pol_Rpc34-like"/>
</dbReference>
<comment type="subcellular location">
    <subcellularLocation>
        <location evidence="1">Nucleus</location>
    </subcellularLocation>
</comment>
<comment type="caution">
    <text evidence="6">The sequence shown here is derived from an EMBL/GenBank/DDBJ whole genome shotgun (WGS) entry which is preliminary data.</text>
</comment>
<dbReference type="InterPro" id="IPR036388">
    <property type="entry name" value="WH-like_DNA-bd_sf"/>
</dbReference>
<evidence type="ECO:0000256" key="1">
    <source>
        <dbReference type="ARBA" id="ARBA00004123"/>
    </source>
</evidence>